<accession>X1UB49</accession>
<gene>
    <name evidence="1" type="ORF">S12H4_37644</name>
</gene>
<feature type="non-terminal residue" evidence="1">
    <location>
        <position position="1"/>
    </location>
</feature>
<organism evidence="1">
    <name type="scientific">marine sediment metagenome</name>
    <dbReference type="NCBI Taxonomy" id="412755"/>
    <lineage>
        <taxon>unclassified sequences</taxon>
        <taxon>metagenomes</taxon>
        <taxon>ecological metagenomes</taxon>
    </lineage>
</organism>
<dbReference type="EMBL" id="BARW01022584">
    <property type="protein sequence ID" value="GAJ00822.1"/>
    <property type="molecule type" value="Genomic_DNA"/>
</dbReference>
<reference evidence="1" key="1">
    <citation type="journal article" date="2014" name="Front. Microbiol.">
        <title>High frequency of phylogenetically diverse reductive dehalogenase-homologous genes in deep subseafloor sedimentary metagenomes.</title>
        <authorList>
            <person name="Kawai M."/>
            <person name="Futagami T."/>
            <person name="Toyoda A."/>
            <person name="Takaki Y."/>
            <person name="Nishi S."/>
            <person name="Hori S."/>
            <person name="Arai W."/>
            <person name="Tsubouchi T."/>
            <person name="Morono Y."/>
            <person name="Uchiyama I."/>
            <person name="Ito T."/>
            <person name="Fujiyama A."/>
            <person name="Inagaki F."/>
            <person name="Takami H."/>
        </authorList>
    </citation>
    <scope>NUCLEOTIDE SEQUENCE</scope>
    <source>
        <strain evidence="1">Expedition CK06-06</strain>
    </source>
</reference>
<protein>
    <submittedName>
        <fullName evidence="1">Uncharacterized protein</fullName>
    </submittedName>
</protein>
<comment type="caution">
    <text evidence="1">The sequence shown here is derived from an EMBL/GenBank/DDBJ whole genome shotgun (WGS) entry which is preliminary data.</text>
</comment>
<proteinExistence type="predicted"/>
<evidence type="ECO:0000313" key="1">
    <source>
        <dbReference type="EMBL" id="GAJ00822.1"/>
    </source>
</evidence>
<dbReference type="AlphaFoldDB" id="X1UB49"/>
<name>X1UB49_9ZZZZ</name>
<sequence>CQIAETYSQGKLLIEELPDWKEKFIHLYEDIVDYARKS</sequence>